<protein>
    <submittedName>
        <fullName evidence="2">Uncharacterized protein</fullName>
    </submittedName>
</protein>
<dbReference type="InterPro" id="IPR052055">
    <property type="entry name" value="Hepadnavirus_pol/RT"/>
</dbReference>
<dbReference type="GO" id="GO:0009307">
    <property type="term" value="P:DNA restriction-modification system"/>
    <property type="evidence" value="ECO:0007669"/>
    <property type="project" value="InterPro"/>
</dbReference>
<organism evidence="2">
    <name type="scientific">Eutreptiella gymnastica</name>
    <dbReference type="NCBI Taxonomy" id="73025"/>
    <lineage>
        <taxon>Eukaryota</taxon>
        <taxon>Discoba</taxon>
        <taxon>Euglenozoa</taxon>
        <taxon>Euglenida</taxon>
        <taxon>Spirocuta</taxon>
        <taxon>Euglenophyceae</taxon>
        <taxon>Eutreptiales</taxon>
        <taxon>Eutreptiaceae</taxon>
        <taxon>Eutreptiella</taxon>
    </lineage>
</organism>
<sequence>MVHNREQDHVVIFLAPRKFVPGARRACARFGVRPLLDLFANRYNKQLNRFYSMRPDPMAEGVNALAQTWPTTKVLYANPPWSLITQFLSKVSEEEATVLTVLPVWQAQPWWAEFRRMWAAPPLYLRGEMFACPQGRPLPPPRWKVAIALLKGRGPPISRRHSPASENWRPSTTSRTQTS</sequence>
<name>A0A7S1IUN5_9EUGL</name>
<dbReference type="GO" id="GO:0003677">
    <property type="term" value="F:DNA binding"/>
    <property type="evidence" value="ECO:0007669"/>
    <property type="project" value="InterPro"/>
</dbReference>
<dbReference type="AlphaFoldDB" id="A0A7S1IUN5"/>
<dbReference type="InterPro" id="IPR008593">
    <property type="entry name" value="Dam_MeTrfase"/>
</dbReference>
<reference evidence="2" key="1">
    <citation type="submission" date="2021-01" db="EMBL/GenBank/DDBJ databases">
        <authorList>
            <person name="Corre E."/>
            <person name="Pelletier E."/>
            <person name="Niang G."/>
            <person name="Scheremetjew M."/>
            <person name="Finn R."/>
            <person name="Kale V."/>
            <person name="Holt S."/>
            <person name="Cochrane G."/>
            <person name="Meng A."/>
            <person name="Brown T."/>
            <person name="Cohen L."/>
        </authorList>
    </citation>
    <scope>NUCLEOTIDE SEQUENCE</scope>
    <source>
        <strain evidence="2">NIES-381</strain>
    </source>
</reference>
<feature type="region of interest" description="Disordered" evidence="1">
    <location>
        <begin position="154"/>
        <end position="179"/>
    </location>
</feature>
<dbReference type="PANTHER" id="PTHR33050">
    <property type="entry name" value="REVERSE TRANSCRIPTASE DOMAIN-CONTAINING PROTEIN"/>
    <property type="match status" value="1"/>
</dbReference>
<gene>
    <name evidence="2" type="ORF">EGYM00392_LOCUS34782</name>
</gene>
<dbReference type="Pfam" id="PF05869">
    <property type="entry name" value="Dam"/>
    <property type="match status" value="1"/>
</dbReference>
<proteinExistence type="predicted"/>
<evidence type="ECO:0000313" key="2">
    <source>
        <dbReference type="EMBL" id="CAD9023657.1"/>
    </source>
</evidence>
<dbReference type="PANTHER" id="PTHR33050:SF7">
    <property type="entry name" value="RIBONUCLEASE H"/>
    <property type="match status" value="1"/>
</dbReference>
<dbReference type="EMBL" id="HBGA01093082">
    <property type="protein sequence ID" value="CAD9023657.1"/>
    <property type="molecule type" value="Transcribed_RNA"/>
</dbReference>
<evidence type="ECO:0000256" key="1">
    <source>
        <dbReference type="SAM" id="MobiDB-lite"/>
    </source>
</evidence>
<dbReference type="GO" id="GO:0009007">
    <property type="term" value="F:site-specific DNA-methyltransferase (adenine-specific) activity"/>
    <property type="evidence" value="ECO:0007669"/>
    <property type="project" value="InterPro"/>
</dbReference>
<accession>A0A7S1IUN5</accession>
<feature type="compositionally biased region" description="Polar residues" evidence="1">
    <location>
        <begin position="164"/>
        <end position="179"/>
    </location>
</feature>